<dbReference type="AlphaFoldDB" id="A0A517PYU0"/>
<evidence type="ECO:0000256" key="1">
    <source>
        <dbReference type="SAM" id="Coils"/>
    </source>
</evidence>
<feature type="coiled-coil region" evidence="1">
    <location>
        <begin position="4"/>
        <end position="58"/>
    </location>
</feature>
<proteinExistence type="predicted"/>
<dbReference type="RefSeq" id="WP_145045622.1">
    <property type="nucleotide sequence ID" value="NZ_CP036266.1"/>
</dbReference>
<keyword evidence="1" id="KW-0175">Coiled coil</keyword>
<sequence length="59" mass="6775">MGLNKKQKKQIDVARQKIQKLRQRLTGAKAQMDDPQEVASLEKEIADQEEIIKKVQEGN</sequence>
<dbReference type="EMBL" id="CP036347">
    <property type="protein sequence ID" value="QDU06498.1"/>
    <property type="molecule type" value="Genomic_DNA"/>
</dbReference>
<name>A0A517PYU0_9PLAN</name>
<organism evidence="2 4">
    <name type="scientific">Gimesia chilikensis</name>
    <dbReference type="NCBI Taxonomy" id="2605989"/>
    <lineage>
        <taxon>Bacteria</taxon>
        <taxon>Pseudomonadati</taxon>
        <taxon>Planctomycetota</taxon>
        <taxon>Planctomycetia</taxon>
        <taxon>Planctomycetales</taxon>
        <taxon>Planctomycetaceae</taxon>
        <taxon>Gimesia</taxon>
    </lineage>
</organism>
<accession>A0A517PYU0</accession>
<accession>A0A5A8B577</accession>
<evidence type="ECO:0000313" key="2">
    <source>
        <dbReference type="EMBL" id="QDT24544.1"/>
    </source>
</evidence>
<dbReference type="EMBL" id="CP036266">
    <property type="protein sequence ID" value="QDT24544.1"/>
    <property type="molecule type" value="Genomic_DNA"/>
</dbReference>
<keyword evidence="4" id="KW-1185">Reference proteome</keyword>
<dbReference type="OrthoDB" id="288578at2"/>
<accession>A0A517WMM3</accession>
<reference evidence="4 5" key="1">
    <citation type="submission" date="2019-02" db="EMBL/GenBank/DDBJ databases">
        <title>Deep-cultivation of Planctomycetes and their phenomic and genomic characterization uncovers novel biology.</title>
        <authorList>
            <person name="Wiegand S."/>
            <person name="Jogler M."/>
            <person name="Boedeker C."/>
            <person name="Pinto D."/>
            <person name="Vollmers J."/>
            <person name="Rivas-Marin E."/>
            <person name="Kohn T."/>
            <person name="Peeters S.H."/>
            <person name="Heuer A."/>
            <person name="Rast P."/>
            <person name="Oberbeckmann S."/>
            <person name="Bunk B."/>
            <person name="Jeske O."/>
            <person name="Meyerdierks A."/>
            <person name="Storesund J.E."/>
            <person name="Kallscheuer N."/>
            <person name="Luecker S."/>
            <person name="Lage O.M."/>
            <person name="Pohl T."/>
            <person name="Merkel B.J."/>
            <person name="Hornburger P."/>
            <person name="Mueller R.-W."/>
            <person name="Bruemmer F."/>
            <person name="Labrenz M."/>
            <person name="Spormann A.M."/>
            <person name="Op den Camp H."/>
            <person name="Overmann J."/>
            <person name="Amann R."/>
            <person name="Jetten M.S.M."/>
            <person name="Mascher T."/>
            <person name="Medema M.H."/>
            <person name="Devos D.P."/>
            <person name="Kaster A.-K."/>
            <person name="Ovreas L."/>
            <person name="Rohde M."/>
            <person name="Galperin M.Y."/>
            <person name="Jogler C."/>
        </authorList>
    </citation>
    <scope>NUCLEOTIDE SEQUENCE [LARGE SCALE GENOMIC DNA]</scope>
    <source>
        <strain evidence="2 4">HG66A1</strain>
        <strain evidence="3 5">V6</strain>
    </source>
</reference>
<evidence type="ECO:0000313" key="5">
    <source>
        <dbReference type="Proteomes" id="UP000320722"/>
    </source>
</evidence>
<evidence type="ECO:0000313" key="3">
    <source>
        <dbReference type="EMBL" id="QDU06498.1"/>
    </source>
</evidence>
<protein>
    <submittedName>
        <fullName evidence="2">Uncharacterized protein</fullName>
    </submittedName>
</protein>
<dbReference type="Proteomes" id="UP000320722">
    <property type="component" value="Chromosome"/>
</dbReference>
<gene>
    <name evidence="2" type="ORF">HG66A1_63780</name>
    <name evidence="3" type="ORF">V6x_62520</name>
</gene>
<dbReference type="Proteomes" id="UP000320421">
    <property type="component" value="Chromosome"/>
</dbReference>
<evidence type="ECO:0000313" key="4">
    <source>
        <dbReference type="Proteomes" id="UP000320421"/>
    </source>
</evidence>